<name>A0A841YS71_9LIST</name>
<dbReference type="RefSeq" id="WP_185387810.1">
    <property type="nucleotide sequence ID" value="NZ_JAARQN010000001.1"/>
</dbReference>
<accession>A0A841YS71</accession>
<sequence length="47" mass="5340">METDTLKDWARIIVETDEETPITIAEISAENIALADGYRVRLTPTYN</sequence>
<organism evidence="1 2">
    <name type="scientific">Listeria newyorkensis</name>
    <dbReference type="NCBI Taxonomy" id="1497681"/>
    <lineage>
        <taxon>Bacteria</taxon>
        <taxon>Bacillati</taxon>
        <taxon>Bacillota</taxon>
        <taxon>Bacilli</taxon>
        <taxon>Bacillales</taxon>
        <taxon>Listeriaceae</taxon>
        <taxon>Listeria</taxon>
    </lineage>
</organism>
<reference evidence="1 2" key="1">
    <citation type="submission" date="2020-03" db="EMBL/GenBank/DDBJ databases">
        <title>Soil Listeria distribution.</title>
        <authorList>
            <person name="Liao J."/>
            <person name="Wiedmann M."/>
        </authorList>
    </citation>
    <scope>NUCLEOTIDE SEQUENCE [LARGE SCALE GENOMIC DNA]</scope>
    <source>
        <strain evidence="1 2">FSL L7-1614</strain>
    </source>
</reference>
<proteinExistence type="predicted"/>
<comment type="caution">
    <text evidence="1">The sequence shown here is derived from an EMBL/GenBank/DDBJ whole genome shotgun (WGS) entry which is preliminary data.</text>
</comment>
<gene>
    <name evidence="1" type="ORF">HB850_00625</name>
</gene>
<evidence type="ECO:0000313" key="2">
    <source>
        <dbReference type="Proteomes" id="UP000569903"/>
    </source>
</evidence>
<protein>
    <submittedName>
        <fullName evidence="1">Uncharacterized protein</fullName>
    </submittedName>
</protein>
<dbReference type="EMBL" id="JAARQN010000001">
    <property type="protein sequence ID" value="MBC1456240.1"/>
    <property type="molecule type" value="Genomic_DNA"/>
</dbReference>
<dbReference type="AlphaFoldDB" id="A0A841YS71"/>
<evidence type="ECO:0000313" key="1">
    <source>
        <dbReference type="EMBL" id="MBC1456240.1"/>
    </source>
</evidence>
<dbReference type="Proteomes" id="UP000569903">
    <property type="component" value="Unassembled WGS sequence"/>
</dbReference>